<dbReference type="EMBL" id="NIBL01000001">
    <property type="protein sequence ID" value="OUZ18868.1"/>
    <property type="molecule type" value="Genomic_DNA"/>
</dbReference>
<dbReference type="Pfam" id="PF00535">
    <property type="entry name" value="Glycos_transf_2"/>
    <property type="match status" value="1"/>
</dbReference>
<accession>A0A200I1K7</accession>
<organism evidence="2 3">
    <name type="scientific">Enterococcus cecorum</name>
    <dbReference type="NCBI Taxonomy" id="44008"/>
    <lineage>
        <taxon>Bacteria</taxon>
        <taxon>Bacillati</taxon>
        <taxon>Bacillota</taxon>
        <taxon>Bacilli</taxon>
        <taxon>Lactobacillales</taxon>
        <taxon>Enterococcaceae</taxon>
        <taxon>Enterococcus</taxon>
    </lineage>
</organism>
<name>A0A200I1K7_9ENTE</name>
<comment type="caution">
    <text evidence="2">The sequence shown here is derived from an EMBL/GenBank/DDBJ whole genome shotgun (WGS) entry which is preliminary data.</text>
</comment>
<dbReference type="AlphaFoldDB" id="A0A200I1K7"/>
<sequence>MKTENNHTFIICAYKESPYLDKCIQSLLNQTVKSNIVMYTSTPNDYIQDIADKYAIDLYSKNGGSIGKDWNNAMSFVNTKYMTIAHQDDLYEPKYLEKTMQAFEANENTLIVFSDYGELTKQGYRLKSTNLTIKRLMLDMMMLAKNNRAWRKFILGFGNPICCPAVSYNLKLLNDFKFNEQMKVSLDWYAWYEISMRKGRFQFVSEILMFHRIHEESETTNMIENQTRTKEDLEMYKLFWPKPIAKLINKFYVKSQKSNG</sequence>
<dbReference type="GO" id="GO:0016758">
    <property type="term" value="F:hexosyltransferase activity"/>
    <property type="evidence" value="ECO:0007669"/>
    <property type="project" value="UniProtKB-ARBA"/>
</dbReference>
<evidence type="ECO:0000259" key="1">
    <source>
        <dbReference type="Pfam" id="PF00535"/>
    </source>
</evidence>
<dbReference type="InterPro" id="IPR029044">
    <property type="entry name" value="Nucleotide-diphossugar_trans"/>
</dbReference>
<reference evidence="2 3" key="1">
    <citation type="submission" date="2017-05" db="EMBL/GenBank/DDBJ databases">
        <title>The Genome Sequence of Enterococcus faecium 2D5_DIV0622.</title>
        <authorList>
            <consortium name="The Broad Institute Genomics Platform"/>
            <consortium name="The Broad Institute Genomic Center for Infectious Diseases"/>
            <person name="Earl A."/>
            <person name="Manson A."/>
            <person name="Schwartman J."/>
            <person name="Gilmore M."/>
            <person name="Abouelleil A."/>
            <person name="Cao P."/>
            <person name="Chapman S."/>
            <person name="Cusick C."/>
            <person name="Shea T."/>
            <person name="Young S."/>
            <person name="Neafsey D."/>
            <person name="Nusbaum C."/>
            <person name="Birren B."/>
        </authorList>
    </citation>
    <scope>NUCLEOTIDE SEQUENCE [LARGE SCALE GENOMIC DNA]</scope>
    <source>
        <strain evidence="2 3">2D5_DIV0622</strain>
    </source>
</reference>
<dbReference type="InterPro" id="IPR001173">
    <property type="entry name" value="Glyco_trans_2-like"/>
</dbReference>
<feature type="domain" description="Glycosyltransferase 2-like" evidence="1">
    <location>
        <begin position="9"/>
        <end position="128"/>
    </location>
</feature>
<dbReference type="SUPFAM" id="SSF53448">
    <property type="entry name" value="Nucleotide-diphospho-sugar transferases"/>
    <property type="match status" value="1"/>
</dbReference>
<dbReference type="RefSeq" id="WP_087662860.1">
    <property type="nucleotide sequence ID" value="NZ_JAKYKK010000109.1"/>
</dbReference>
<gene>
    <name evidence="2" type="ORF">A5869_000516</name>
</gene>
<dbReference type="Gene3D" id="3.90.550.10">
    <property type="entry name" value="Spore Coat Polysaccharide Biosynthesis Protein SpsA, Chain A"/>
    <property type="match status" value="1"/>
</dbReference>
<dbReference type="PANTHER" id="PTHR22916:SF3">
    <property type="entry name" value="UDP-GLCNAC:BETAGAL BETA-1,3-N-ACETYLGLUCOSAMINYLTRANSFERASE-LIKE PROTEIN 1"/>
    <property type="match status" value="1"/>
</dbReference>
<protein>
    <recommendedName>
        <fullName evidence="1">Glycosyltransferase 2-like domain-containing protein</fullName>
    </recommendedName>
</protein>
<evidence type="ECO:0000313" key="2">
    <source>
        <dbReference type="EMBL" id="OUZ18868.1"/>
    </source>
</evidence>
<dbReference type="PANTHER" id="PTHR22916">
    <property type="entry name" value="GLYCOSYLTRANSFERASE"/>
    <property type="match status" value="1"/>
</dbReference>
<proteinExistence type="predicted"/>
<evidence type="ECO:0000313" key="3">
    <source>
        <dbReference type="Proteomes" id="UP000196503"/>
    </source>
</evidence>
<dbReference type="Proteomes" id="UP000196503">
    <property type="component" value="Unassembled WGS sequence"/>
</dbReference>